<reference evidence="1" key="1">
    <citation type="submission" date="2021-04" db="EMBL/GenBank/DDBJ databases">
        <authorList>
            <person name="Rodrigo-Torres L."/>
            <person name="Arahal R. D."/>
            <person name="Lucena T."/>
        </authorList>
    </citation>
    <scope>NUCLEOTIDE SEQUENCE</scope>
    <source>
        <strain evidence="1">AS29M-1</strain>
    </source>
</reference>
<dbReference type="RefSeq" id="WP_258541838.1">
    <property type="nucleotide sequence ID" value="NZ_OU015584.1"/>
</dbReference>
<dbReference type="KEGG" id="ptan:CRYO30217_01642"/>
<proteinExistence type="predicted"/>
<dbReference type="AlphaFoldDB" id="A0A916NGX2"/>
<organism evidence="1 2">
    <name type="scientific">Parvicella tangerina</name>
    <dbReference type="NCBI Taxonomy" id="2829795"/>
    <lineage>
        <taxon>Bacteria</taxon>
        <taxon>Pseudomonadati</taxon>
        <taxon>Bacteroidota</taxon>
        <taxon>Flavobacteriia</taxon>
        <taxon>Flavobacteriales</taxon>
        <taxon>Parvicellaceae</taxon>
        <taxon>Parvicella</taxon>
    </lineage>
</organism>
<name>A0A916NGX2_9FLAO</name>
<evidence type="ECO:0000313" key="2">
    <source>
        <dbReference type="Proteomes" id="UP000683507"/>
    </source>
</evidence>
<accession>A0A916NGX2</accession>
<dbReference type="Proteomes" id="UP000683507">
    <property type="component" value="Chromosome"/>
</dbReference>
<evidence type="ECO:0000313" key="1">
    <source>
        <dbReference type="EMBL" id="CAG5081475.1"/>
    </source>
</evidence>
<keyword evidence="2" id="KW-1185">Reference proteome</keyword>
<dbReference type="PROSITE" id="PS51257">
    <property type="entry name" value="PROKAR_LIPOPROTEIN"/>
    <property type="match status" value="1"/>
</dbReference>
<dbReference type="EMBL" id="OU015584">
    <property type="protein sequence ID" value="CAG5081475.1"/>
    <property type="molecule type" value="Genomic_DNA"/>
</dbReference>
<gene>
    <name evidence="1" type="ORF">CRYO30217_01642</name>
</gene>
<evidence type="ECO:0008006" key="3">
    <source>
        <dbReference type="Google" id="ProtNLM"/>
    </source>
</evidence>
<protein>
    <recommendedName>
        <fullName evidence="3">Lipoprotein</fullName>
    </recommendedName>
</protein>
<sequence>MKNKIILIAAISVLIFGCKRKGCTDPNAINYDASNKENDGSCTYSATISFWFDSITSVNFENQGIDMIEVFVENESFFHTTTNTYLSSEPDCSYPDLFKFAIEVEGEHQSVNYKVNDQNGIEVLNGTTLVKADSCLSVQLIY</sequence>